<dbReference type="InterPro" id="IPR050251">
    <property type="entry name" value="HpcH-HpaI_aldolase"/>
</dbReference>
<dbReference type="InterPro" id="IPR005000">
    <property type="entry name" value="Aldolase/citrate-lyase_domain"/>
</dbReference>
<evidence type="ECO:0000313" key="6">
    <source>
        <dbReference type="Proteomes" id="UP001597544"/>
    </source>
</evidence>
<keyword evidence="3 5" id="KW-0456">Lyase</keyword>
<dbReference type="PANTHER" id="PTHR30502">
    <property type="entry name" value="2-KETO-3-DEOXY-L-RHAMNONATE ALDOLASE"/>
    <property type="match status" value="1"/>
</dbReference>
<name>A0ABW5ILZ7_9BACT</name>
<feature type="domain" description="HpcH/HpaI aldolase/citrate lyase" evidence="4">
    <location>
        <begin position="2"/>
        <end position="227"/>
    </location>
</feature>
<accession>A0ABW5ILZ7</accession>
<dbReference type="SUPFAM" id="SSF51621">
    <property type="entry name" value="Phosphoenolpyruvate/pyruvate domain"/>
    <property type="match status" value="1"/>
</dbReference>
<organism evidence="5 6">
    <name type="scientific">Pontibacter locisalis</name>
    <dbReference type="NCBI Taxonomy" id="1719035"/>
    <lineage>
        <taxon>Bacteria</taxon>
        <taxon>Pseudomonadati</taxon>
        <taxon>Bacteroidota</taxon>
        <taxon>Cytophagia</taxon>
        <taxon>Cytophagales</taxon>
        <taxon>Hymenobacteraceae</taxon>
        <taxon>Pontibacter</taxon>
    </lineage>
</organism>
<dbReference type="GO" id="GO:0016829">
    <property type="term" value="F:lyase activity"/>
    <property type="evidence" value="ECO:0007669"/>
    <property type="project" value="UniProtKB-KW"/>
</dbReference>
<dbReference type="RefSeq" id="WP_377506471.1">
    <property type="nucleotide sequence ID" value="NZ_JBHULU010000014.1"/>
</dbReference>
<dbReference type="Pfam" id="PF03328">
    <property type="entry name" value="HpcH_HpaI"/>
    <property type="match status" value="1"/>
</dbReference>
<reference evidence="6" key="1">
    <citation type="journal article" date="2019" name="Int. J. Syst. Evol. Microbiol.">
        <title>The Global Catalogue of Microorganisms (GCM) 10K type strain sequencing project: providing services to taxonomists for standard genome sequencing and annotation.</title>
        <authorList>
            <consortium name="The Broad Institute Genomics Platform"/>
            <consortium name="The Broad Institute Genome Sequencing Center for Infectious Disease"/>
            <person name="Wu L."/>
            <person name="Ma J."/>
        </authorList>
    </citation>
    <scope>NUCLEOTIDE SEQUENCE [LARGE SCALE GENOMIC DNA]</scope>
    <source>
        <strain evidence="6">KCTC 42498</strain>
    </source>
</reference>
<dbReference type="InterPro" id="IPR040442">
    <property type="entry name" value="Pyrv_kinase-like_dom_sf"/>
</dbReference>
<evidence type="ECO:0000256" key="3">
    <source>
        <dbReference type="ARBA" id="ARBA00023239"/>
    </source>
</evidence>
<comment type="similarity">
    <text evidence="1">Belongs to the HpcH/HpaI aldolase family.</text>
</comment>
<dbReference type="EMBL" id="JBHULU010000014">
    <property type="protein sequence ID" value="MFD2514254.1"/>
    <property type="molecule type" value="Genomic_DNA"/>
</dbReference>
<keyword evidence="2" id="KW-0479">Metal-binding</keyword>
<dbReference type="Gene3D" id="3.20.20.60">
    <property type="entry name" value="Phosphoenolpyruvate-binding domains"/>
    <property type="match status" value="1"/>
</dbReference>
<proteinExistence type="inferred from homology"/>
<evidence type="ECO:0000256" key="2">
    <source>
        <dbReference type="ARBA" id="ARBA00022723"/>
    </source>
</evidence>
<dbReference type="Proteomes" id="UP001597544">
    <property type="component" value="Unassembled WGS sequence"/>
</dbReference>
<evidence type="ECO:0000256" key="1">
    <source>
        <dbReference type="ARBA" id="ARBA00005568"/>
    </source>
</evidence>
<dbReference type="PANTHER" id="PTHR30502:SF0">
    <property type="entry name" value="PHOSPHOENOLPYRUVATE CARBOXYLASE FAMILY PROTEIN"/>
    <property type="match status" value="1"/>
</dbReference>
<sequence length="238" mass="25864">MIGVFSKTTDSNFVEALGLAGMDFIILDQEHGPIHNETLHNHVRAARVSNMTAVVRVKGVDANAIGAALDAGADGVQVPNIGTAEEASRAVDAARFFPTGNRGVCRFVKAAKFGSAPKAEYFQNANEKLLILQVEGKEGIVNLDEILKVDGYDILFIGPYDLSQSLGIPGQIDHPKMEELMNEVAEKAKKQGKKLGTFADSITTARKLRNRGFQYLAYSVDINIFLEAALKIKEEITE</sequence>
<protein>
    <submittedName>
        <fullName evidence="5">HpcH/HpaI aldolase/citrate lyase family protein</fullName>
    </submittedName>
</protein>
<evidence type="ECO:0000313" key="5">
    <source>
        <dbReference type="EMBL" id="MFD2514254.1"/>
    </source>
</evidence>
<gene>
    <name evidence="5" type="ORF">ACFSRY_10285</name>
</gene>
<keyword evidence="6" id="KW-1185">Reference proteome</keyword>
<comment type="caution">
    <text evidence="5">The sequence shown here is derived from an EMBL/GenBank/DDBJ whole genome shotgun (WGS) entry which is preliminary data.</text>
</comment>
<evidence type="ECO:0000259" key="4">
    <source>
        <dbReference type="Pfam" id="PF03328"/>
    </source>
</evidence>
<dbReference type="InterPro" id="IPR015813">
    <property type="entry name" value="Pyrv/PenolPyrv_kinase-like_dom"/>
</dbReference>